<keyword evidence="4" id="KW-1185">Reference proteome</keyword>
<sequence length="257" mass="29466">MSRRINYFQELGVARCQDIFTSRHAYSTSWITNDIGCFLFQGSRNQDDYSLIKAKPQDCRHLTGRQGNKSYLLHIIAWISRTQRSQALDQHGNINTRYQISHLCGNRNCFNPQHLHEEEATVNNRRRYCGDPVVCMEHGHELVNLCKHIPRCIKEKTPNSFCYLSTKETKAVWGAGSAKSGQFPSLVVEVPRMHQSHKSHQRLSNRNRARIPNSSTAGSSLAGALAPRQYSQSRVYYSRGRRRALNSSKILQIQRGH</sequence>
<dbReference type="Proteomes" id="UP000078397">
    <property type="component" value="Unassembled WGS sequence"/>
</dbReference>
<dbReference type="InterPro" id="IPR044930">
    <property type="entry name" value="Homing_endonuclease_His-Me"/>
</dbReference>
<comment type="caution">
    <text evidence="3">The sequence shown here is derived from an EMBL/GenBank/DDBJ whole genome shotgun (WGS) entry which is preliminary data.</text>
</comment>
<dbReference type="KEGG" id="pchm:VFPPC_14885"/>
<dbReference type="EMBL" id="LSBJ02000006">
    <property type="protein sequence ID" value="OAQ62789.1"/>
    <property type="molecule type" value="Genomic_DNA"/>
</dbReference>
<gene>
    <name evidence="3" type="ORF">VFPPC_14885</name>
</gene>
<dbReference type="InterPro" id="IPR044925">
    <property type="entry name" value="His-Me_finger_sf"/>
</dbReference>
<dbReference type="SUPFAM" id="SSF54060">
    <property type="entry name" value="His-Me finger endonucleases"/>
    <property type="match status" value="1"/>
</dbReference>
<keyword evidence="3" id="KW-0378">Hydrolase</keyword>
<dbReference type="OrthoDB" id="5429163at2759"/>
<accession>A0A179FCF5</accession>
<dbReference type="Gene3D" id="3.90.75.10">
    <property type="entry name" value="Homing Intron 3 (I-ppo) Encoded Endonuclease, Chain A"/>
    <property type="match status" value="1"/>
</dbReference>
<feature type="compositionally biased region" description="Low complexity" evidence="1">
    <location>
        <begin position="214"/>
        <end position="225"/>
    </location>
</feature>
<evidence type="ECO:0000313" key="4">
    <source>
        <dbReference type="Proteomes" id="UP000078397"/>
    </source>
</evidence>
<keyword evidence="3" id="KW-0255">Endonuclease</keyword>
<dbReference type="Pfam" id="PF05551">
    <property type="entry name" value="zf-His_Me_endon"/>
    <property type="match status" value="1"/>
</dbReference>
<name>A0A179FCF5_METCM</name>
<reference evidence="3 4" key="1">
    <citation type="journal article" date="2016" name="PLoS Pathog.">
        <title>Biosynthesis of antibiotic leucinostatins in bio-control fungus Purpureocillium lilacinum and their inhibition on phytophthora revealed by genome mining.</title>
        <authorList>
            <person name="Wang G."/>
            <person name="Liu Z."/>
            <person name="Lin R."/>
            <person name="Li E."/>
            <person name="Mao Z."/>
            <person name="Ling J."/>
            <person name="Yang Y."/>
            <person name="Yin W.B."/>
            <person name="Xie B."/>
        </authorList>
    </citation>
    <scope>NUCLEOTIDE SEQUENCE [LARGE SCALE GENOMIC DNA]</scope>
    <source>
        <strain evidence="3">170</strain>
    </source>
</reference>
<dbReference type="InterPro" id="IPR008704">
    <property type="entry name" value="Endonuclease_Zinc-binding_loop"/>
</dbReference>
<feature type="region of interest" description="Disordered" evidence="1">
    <location>
        <begin position="194"/>
        <end position="225"/>
    </location>
</feature>
<dbReference type="GO" id="GO:0004519">
    <property type="term" value="F:endonuclease activity"/>
    <property type="evidence" value="ECO:0007669"/>
    <property type="project" value="UniProtKB-KW"/>
</dbReference>
<evidence type="ECO:0000259" key="2">
    <source>
        <dbReference type="Pfam" id="PF05551"/>
    </source>
</evidence>
<evidence type="ECO:0000256" key="1">
    <source>
        <dbReference type="SAM" id="MobiDB-lite"/>
    </source>
</evidence>
<feature type="domain" description="Zinc-binding loop region of homing endonuclease" evidence="2">
    <location>
        <begin position="47"/>
        <end position="155"/>
    </location>
</feature>
<feature type="compositionally biased region" description="Basic residues" evidence="1">
    <location>
        <begin position="194"/>
        <end position="209"/>
    </location>
</feature>
<dbReference type="AlphaFoldDB" id="A0A179FCF5"/>
<proteinExistence type="predicted"/>
<organism evidence="3 4">
    <name type="scientific">Pochonia chlamydosporia 170</name>
    <dbReference type="NCBI Taxonomy" id="1380566"/>
    <lineage>
        <taxon>Eukaryota</taxon>
        <taxon>Fungi</taxon>
        <taxon>Dikarya</taxon>
        <taxon>Ascomycota</taxon>
        <taxon>Pezizomycotina</taxon>
        <taxon>Sordariomycetes</taxon>
        <taxon>Hypocreomycetidae</taxon>
        <taxon>Hypocreales</taxon>
        <taxon>Clavicipitaceae</taxon>
        <taxon>Pochonia</taxon>
    </lineage>
</organism>
<dbReference type="RefSeq" id="XP_018140369.1">
    <property type="nucleotide sequence ID" value="XM_018292653.1"/>
</dbReference>
<dbReference type="GeneID" id="28856647"/>
<protein>
    <submittedName>
        <fullName evidence="3">Zinc-binding loop region of homing endonuclease domain-containing protein</fullName>
    </submittedName>
</protein>
<evidence type="ECO:0000313" key="3">
    <source>
        <dbReference type="EMBL" id="OAQ62789.1"/>
    </source>
</evidence>
<keyword evidence="3" id="KW-0540">Nuclease</keyword>